<name>A0ABP0J029_9DINO</name>
<reference evidence="2 3" key="1">
    <citation type="submission" date="2024-02" db="EMBL/GenBank/DDBJ databases">
        <authorList>
            <person name="Chen Y."/>
            <person name="Shah S."/>
            <person name="Dougan E. K."/>
            <person name="Thang M."/>
            <person name="Chan C."/>
        </authorList>
    </citation>
    <scope>NUCLEOTIDE SEQUENCE [LARGE SCALE GENOMIC DNA]</scope>
</reference>
<evidence type="ECO:0000313" key="2">
    <source>
        <dbReference type="EMBL" id="CAK9007702.1"/>
    </source>
</evidence>
<organism evidence="2 3">
    <name type="scientific">Durusdinium trenchii</name>
    <dbReference type="NCBI Taxonomy" id="1381693"/>
    <lineage>
        <taxon>Eukaryota</taxon>
        <taxon>Sar</taxon>
        <taxon>Alveolata</taxon>
        <taxon>Dinophyceae</taxon>
        <taxon>Suessiales</taxon>
        <taxon>Symbiodiniaceae</taxon>
        <taxon>Durusdinium</taxon>
    </lineage>
</organism>
<sequence length="154" mass="16599">MQAREVQGNAIAYNASLSSLEKSTSKRWRGWRLAANLCEALTRRTIAPTVITCSAMISALEKGLQWQRAGKLLEQLVQLQVEANVISFNAAVTACASAQKALDDRRGSRGMTGAARTASTARTTRTRLASNSGSTASNGRMPTGPCERIARRRC</sequence>
<comment type="caution">
    <text evidence="2">The sequence shown here is derived from an EMBL/GenBank/DDBJ whole genome shotgun (WGS) entry which is preliminary data.</text>
</comment>
<proteinExistence type="predicted"/>
<dbReference type="Gene3D" id="1.25.40.10">
    <property type="entry name" value="Tetratricopeptide repeat domain"/>
    <property type="match status" value="1"/>
</dbReference>
<feature type="region of interest" description="Disordered" evidence="1">
    <location>
        <begin position="106"/>
        <end position="154"/>
    </location>
</feature>
<dbReference type="EMBL" id="CAXAMM010005558">
    <property type="protein sequence ID" value="CAK9007702.1"/>
    <property type="molecule type" value="Genomic_DNA"/>
</dbReference>
<evidence type="ECO:0000256" key="1">
    <source>
        <dbReference type="SAM" id="MobiDB-lite"/>
    </source>
</evidence>
<feature type="compositionally biased region" description="Polar residues" evidence="1">
    <location>
        <begin position="131"/>
        <end position="140"/>
    </location>
</feature>
<accession>A0ABP0J029</accession>
<gene>
    <name evidence="2" type="ORF">SCF082_LOCUS9569</name>
</gene>
<dbReference type="InterPro" id="IPR011990">
    <property type="entry name" value="TPR-like_helical_dom_sf"/>
</dbReference>
<feature type="compositionally biased region" description="Low complexity" evidence="1">
    <location>
        <begin position="109"/>
        <end position="130"/>
    </location>
</feature>
<keyword evidence="3" id="KW-1185">Reference proteome</keyword>
<dbReference type="Proteomes" id="UP001642464">
    <property type="component" value="Unassembled WGS sequence"/>
</dbReference>
<evidence type="ECO:0000313" key="3">
    <source>
        <dbReference type="Proteomes" id="UP001642464"/>
    </source>
</evidence>
<protein>
    <submittedName>
        <fullName evidence="2">Uncharacterized protein</fullName>
    </submittedName>
</protein>